<dbReference type="PANTHER" id="PTHR34314">
    <property type="entry name" value="CRENARCHAEAL PROTEIN, PUTATIVE-RELATED"/>
    <property type="match status" value="1"/>
</dbReference>
<evidence type="ECO:0000256" key="1">
    <source>
        <dbReference type="SAM" id="Coils"/>
    </source>
</evidence>
<dbReference type="SUPFAM" id="SSF52980">
    <property type="entry name" value="Restriction endonuclease-like"/>
    <property type="match status" value="1"/>
</dbReference>
<dbReference type="RefSeq" id="WP_048098526.1">
    <property type="nucleotide sequence ID" value="NZ_JFZT01000014.1"/>
</dbReference>
<sequence length="221" mass="26498">MSLFDQLIEELKKNPQKLEEFLALFKDKITSLALEEINRKIDILLKDREEIFKRFEEHDRKFEEIIKRFEAHDKKFEEHDKKFVQIMEEIKAIKIEIREMNKRLTSLEKRVNTMDINLGFLTESYAIDFFTRYLNEKIVSIKRHYKVDDKEIDALVETENRYYLVEIKSRVSPQDVVQMYSLVGKFLKEAKKEVRPIILGVRVKDEAIEVGKKLGIEVNRL</sequence>
<organism evidence="2 3">
    <name type="scientific">Candidatus Acidianus copahuensis</name>
    <dbReference type="NCBI Taxonomy" id="1160895"/>
    <lineage>
        <taxon>Archaea</taxon>
        <taxon>Thermoproteota</taxon>
        <taxon>Thermoprotei</taxon>
        <taxon>Sulfolobales</taxon>
        <taxon>Sulfolobaceae</taxon>
        <taxon>Acidianus</taxon>
    </lineage>
</organism>
<keyword evidence="1" id="KW-0175">Coiled coil</keyword>
<dbReference type="Proteomes" id="UP000024332">
    <property type="component" value="Unassembled WGS sequence"/>
</dbReference>
<proteinExistence type="predicted"/>
<feature type="coiled-coil region" evidence="1">
    <location>
        <begin position="83"/>
        <end position="117"/>
    </location>
</feature>
<dbReference type="InterPro" id="IPR011856">
    <property type="entry name" value="tRNA_endonuc-like_dom_sf"/>
</dbReference>
<dbReference type="AlphaFoldDB" id="A0A031LWM0"/>
<evidence type="ECO:0000313" key="3">
    <source>
        <dbReference type="Proteomes" id="UP000024332"/>
    </source>
</evidence>
<dbReference type="OrthoDB" id="43195at2157"/>
<accession>A0A031LWM0</accession>
<gene>
    <name evidence="2" type="ORF">CM19_00765</name>
</gene>
<comment type="caution">
    <text evidence="2">The sequence shown here is derived from an EMBL/GenBank/DDBJ whole genome shotgun (WGS) entry which is preliminary data.</text>
</comment>
<dbReference type="InterPro" id="IPR011335">
    <property type="entry name" value="Restrct_endonuc-II-like"/>
</dbReference>
<protein>
    <recommendedName>
        <fullName evidence="4">DUF3782 domain-containing protein</fullName>
    </recommendedName>
</protein>
<dbReference type="PANTHER" id="PTHR34314:SF6">
    <property type="entry name" value="DUF3782 DOMAIN-CONTAINING PROTEIN"/>
    <property type="match status" value="1"/>
</dbReference>
<name>A0A031LWM0_9CREN</name>
<evidence type="ECO:0008006" key="4">
    <source>
        <dbReference type="Google" id="ProtNLM"/>
    </source>
</evidence>
<dbReference type="Gene3D" id="3.40.1350.10">
    <property type="match status" value="1"/>
</dbReference>
<dbReference type="EMBL" id="JFZT01000014">
    <property type="protein sequence ID" value="EZQ11538.1"/>
    <property type="molecule type" value="Genomic_DNA"/>
</dbReference>
<evidence type="ECO:0000313" key="2">
    <source>
        <dbReference type="EMBL" id="EZQ11538.1"/>
    </source>
</evidence>
<keyword evidence="3" id="KW-1185">Reference proteome</keyword>
<dbReference type="GO" id="GO:0003676">
    <property type="term" value="F:nucleic acid binding"/>
    <property type="evidence" value="ECO:0007669"/>
    <property type="project" value="InterPro"/>
</dbReference>
<reference evidence="2 3" key="1">
    <citation type="submission" date="2014-03" db="EMBL/GenBank/DDBJ databases">
        <title>Draft genome sequence of the novel thermoacidophilic archaea Acidianus copahuensis ALE1 strain, isolated from Copahue volcanic area in Neuquen Argentina.</title>
        <authorList>
            <person name="Urbieta M.S."/>
            <person name="Rascovan N."/>
            <person name="Castro C."/>
            <person name="Revale S."/>
            <person name="Giaveno M.A."/>
            <person name="Vazquez M.P."/>
            <person name="Donati E.R."/>
        </authorList>
    </citation>
    <scope>NUCLEOTIDE SEQUENCE [LARGE SCALE GENOMIC DNA]</scope>
    <source>
        <strain evidence="2 3">ALE1</strain>
    </source>
</reference>